<keyword evidence="1 6" id="KW-0732">Signal</keyword>
<dbReference type="AlphaFoldDB" id="A0A1V3IBC1"/>
<dbReference type="EMBL" id="MLHH01000004">
    <property type="protein sequence ID" value="OOF37324.1"/>
    <property type="molecule type" value="Genomic_DNA"/>
</dbReference>
<dbReference type="STRING" id="1908258.BKK48_01735"/>
<accession>A0A1V3IBC1</accession>
<evidence type="ECO:0000256" key="5">
    <source>
        <dbReference type="ARBA" id="ARBA00023288"/>
    </source>
</evidence>
<keyword evidence="5 6" id="KW-0449">Lipoprotein</keyword>
<dbReference type="PROSITE" id="PS51257">
    <property type="entry name" value="PROKAR_LIPOPROTEIN"/>
    <property type="match status" value="1"/>
</dbReference>
<keyword evidence="3 6" id="KW-0564">Palmitate</keyword>
<protein>
    <recommendedName>
        <fullName evidence="6">Outer membrane protein assembly factor BamD</fullName>
    </recommendedName>
</protein>
<dbReference type="Proteomes" id="UP000189437">
    <property type="component" value="Unassembled WGS sequence"/>
</dbReference>
<dbReference type="CDD" id="cd15830">
    <property type="entry name" value="BamD"/>
    <property type="match status" value="1"/>
</dbReference>
<comment type="subunit">
    <text evidence="6">Part of the Bam complex.</text>
</comment>
<dbReference type="InterPro" id="IPR011990">
    <property type="entry name" value="TPR-like_helical_dom_sf"/>
</dbReference>
<gene>
    <name evidence="6" type="primary">bamD</name>
    <name evidence="9" type="ORF">BKK48_01735</name>
</gene>
<reference evidence="9 10" key="1">
    <citation type="submission" date="2016-10" db="EMBL/GenBank/DDBJ databases">
        <title>Rodentibacter gen. nov. and new species.</title>
        <authorList>
            <person name="Christensen H."/>
        </authorList>
    </citation>
    <scope>NUCLEOTIDE SEQUENCE [LARGE SCALE GENOMIC DNA]</scope>
    <source>
        <strain evidence="9 10">Ac69</strain>
    </source>
</reference>
<dbReference type="Pfam" id="PF13525">
    <property type="entry name" value="YfiO"/>
    <property type="match status" value="1"/>
</dbReference>
<evidence type="ECO:0000256" key="6">
    <source>
        <dbReference type="HAMAP-Rule" id="MF_00922"/>
    </source>
</evidence>
<dbReference type="GO" id="GO:0051205">
    <property type="term" value="P:protein insertion into membrane"/>
    <property type="evidence" value="ECO:0007669"/>
    <property type="project" value="UniProtKB-UniRule"/>
</dbReference>
<evidence type="ECO:0000256" key="2">
    <source>
        <dbReference type="ARBA" id="ARBA00023136"/>
    </source>
</evidence>
<feature type="signal peptide" evidence="7">
    <location>
        <begin position="1"/>
        <end position="16"/>
    </location>
</feature>
<dbReference type="PANTHER" id="PTHR37423:SF1">
    <property type="entry name" value="OUTER MEMBRANE PROTEIN ASSEMBLY FACTOR BAMD"/>
    <property type="match status" value="1"/>
</dbReference>
<keyword evidence="2 6" id="KW-0472">Membrane</keyword>
<dbReference type="RefSeq" id="WP_077426506.1">
    <property type="nucleotide sequence ID" value="NZ_MLHH01000004.1"/>
</dbReference>
<dbReference type="GO" id="GO:0043165">
    <property type="term" value="P:Gram-negative-bacterium-type cell outer membrane assembly"/>
    <property type="evidence" value="ECO:0007669"/>
    <property type="project" value="UniProtKB-UniRule"/>
</dbReference>
<evidence type="ECO:0000256" key="1">
    <source>
        <dbReference type="ARBA" id="ARBA00022729"/>
    </source>
</evidence>
<dbReference type="InterPro" id="IPR039565">
    <property type="entry name" value="BamD-like"/>
</dbReference>
<organism evidence="9 10">
    <name type="scientific">Rodentibacter heidelbergensis</name>
    <dbReference type="NCBI Taxonomy" id="1908258"/>
    <lineage>
        <taxon>Bacteria</taxon>
        <taxon>Pseudomonadati</taxon>
        <taxon>Pseudomonadota</taxon>
        <taxon>Gammaproteobacteria</taxon>
        <taxon>Pasteurellales</taxon>
        <taxon>Pasteurellaceae</taxon>
        <taxon>Rodentibacter</taxon>
    </lineage>
</organism>
<dbReference type="GO" id="GO:1990063">
    <property type="term" value="C:Bam protein complex"/>
    <property type="evidence" value="ECO:0007669"/>
    <property type="project" value="TreeGrafter"/>
</dbReference>
<sequence length="265" mass="29427">MRKIKSLALIAMTAFAVVGCSSGNKEVEEASVDTLYNKGATALQEGGYSEAIRYLNATTERFPGSIYQEQAMLDLIYANYKSQDYTGVLVTVDSFLNQFPQSQHRDYAVYMAGLTNAATADNAIQDFFGIDRATRETTSLKTAFANFQSLVRAFPNSPYSQDALARMAYIKDSLARHELEIAKFYAKRNADVAVANRVVGMLQLYPDTPATYEGLFLMRDAYQKMGLETLANQTQQVIDANKDKALTKVEKPEEPELKVPTATNQ</sequence>
<evidence type="ECO:0000256" key="4">
    <source>
        <dbReference type="ARBA" id="ARBA00023237"/>
    </source>
</evidence>
<evidence type="ECO:0000259" key="8">
    <source>
        <dbReference type="Pfam" id="PF13525"/>
    </source>
</evidence>
<evidence type="ECO:0000313" key="10">
    <source>
        <dbReference type="Proteomes" id="UP000189437"/>
    </source>
</evidence>
<dbReference type="PANTHER" id="PTHR37423">
    <property type="entry name" value="SOLUBLE LYTIC MUREIN TRANSGLYCOSYLASE-RELATED"/>
    <property type="match status" value="1"/>
</dbReference>
<comment type="function">
    <text evidence="6">Part of the outer membrane protein assembly complex, which is involved in assembly and insertion of beta-barrel proteins into the outer membrane.</text>
</comment>
<comment type="subcellular location">
    <subcellularLocation>
        <location evidence="6">Cell outer membrane</location>
        <topology evidence="6">Lipid-anchor</topology>
    </subcellularLocation>
</comment>
<keyword evidence="4 6" id="KW-0998">Cell outer membrane</keyword>
<dbReference type="HAMAP" id="MF_00922">
    <property type="entry name" value="OM_assembly_BamD"/>
    <property type="match status" value="1"/>
</dbReference>
<evidence type="ECO:0000256" key="3">
    <source>
        <dbReference type="ARBA" id="ARBA00023139"/>
    </source>
</evidence>
<feature type="chain" id="PRO_5013406033" description="Outer membrane protein assembly factor BamD" evidence="7">
    <location>
        <begin position="17"/>
        <end position="265"/>
    </location>
</feature>
<evidence type="ECO:0000313" key="9">
    <source>
        <dbReference type="EMBL" id="OOF37324.1"/>
    </source>
</evidence>
<name>A0A1V3IBC1_9PAST</name>
<proteinExistence type="inferred from homology"/>
<feature type="domain" description="Outer membrane lipoprotein BamD-like" evidence="8">
    <location>
        <begin position="30"/>
        <end position="235"/>
    </location>
</feature>
<dbReference type="Gene3D" id="1.25.40.10">
    <property type="entry name" value="Tetratricopeptide repeat domain"/>
    <property type="match status" value="1"/>
</dbReference>
<dbReference type="SUPFAM" id="SSF48452">
    <property type="entry name" value="TPR-like"/>
    <property type="match status" value="1"/>
</dbReference>
<comment type="similarity">
    <text evidence="6">Belongs to the BamD family.</text>
</comment>
<dbReference type="NCBIfam" id="TIGR03302">
    <property type="entry name" value="OM_YfiO"/>
    <property type="match status" value="1"/>
</dbReference>
<keyword evidence="10" id="KW-1185">Reference proteome</keyword>
<dbReference type="OrthoDB" id="9779191at2"/>
<comment type="caution">
    <text evidence="9">The sequence shown here is derived from an EMBL/GenBank/DDBJ whole genome shotgun (WGS) entry which is preliminary data.</text>
</comment>
<evidence type="ECO:0000256" key="7">
    <source>
        <dbReference type="SAM" id="SignalP"/>
    </source>
</evidence>
<dbReference type="InterPro" id="IPR017689">
    <property type="entry name" value="BamD"/>
</dbReference>